<dbReference type="Proteomes" id="UP000749040">
    <property type="component" value="Unassembled WGS sequence"/>
</dbReference>
<name>A0ABS2TL67_9ACTN</name>
<dbReference type="EMBL" id="JADKYB010000003">
    <property type="protein sequence ID" value="MBM9504069.1"/>
    <property type="molecule type" value="Genomic_DNA"/>
</dbReference>
<evidence type="ECO:0000313" key="9">
    <source>
        <dbReference type="Proteomes" id="UP000749040"/>
    </source>
</evidence>
<feature type="transmembrane region" description="Helical" evidence="6">
    <location>
        <begin position="458"/>
        <end position="476"/>
    </location>
</feature>
<comment type="subcellular location">
    <subcellularLocation>
        <location evidence="1">Membrane</location>
        <topology evidence="1">Multi-pass membrane protein</topology>
    </subcellularLocation>
</comment>
<keyword evidence="2 6" id="KW-0812">Transmembrane</keyword>
<evidence type="ECO:0000256" key="3">
    <source>
        <dbReference type="ARBA" id="ARBA00022989"/>
    </source>
</evidence>
<evidence type="ECO:0000256" key="4">
    <source>
        <dbReference type="ARBA" id="ARBA00023136"/>
    </source>
</evidence>
<dbReference type="InterPro" id="IPR049453">
    <property type="entry name" value="Memb_transporter_dom"/>
</dbReference>
<evidence type="ECO:0000256" key="2">
    <source>
        <dbReference type="ARBA" id="ARBA00022692"/>
    </source>
</evidence>
<reference evidence="8 9" key="1">
    <citation type="submission" date="2021-01" db="EMBL/GenBank/DDBJ databases">
        <title>Streptomyces acididurans sp. nov., isolated from a peat swamp forest soil.</title>
        <authorList>
            <person name="Chantavorakit T."/>
            <person name="Duangmal K."/>
        </authorList>
    </citation>
    <scope>NUCLEOTIDE SEQUENCE [LARGE SCALE GENOMIC DNA]</scope>
    <source>
        <strain evidence="8 9">KK5PA1</strain>
    </source>
</reference>
<sequence>MLVVRGSHRVRRNWLGRVTALRPAKPPWPDVLRSGLFLPGPMALGLATGQVAAGLFGTLGALLGILAERSGTTGQRVTRISLAAGGGVVAMLLGPHTAGTGVAPLLVVAGFACVSGVVSSVHPTLSFAGMQLLVQMSVAGGLSPGVARPVLLAWYVGAVAWVLLGVLVQGAVERTSRRYRTEVAGAVSALADAVRGGEPGLLAAQTAIAATDDLVALATPVRPALRGELEALFGITSRLPEVATAAAAAVQRADPRVRTAFAGEVDEVAAAIAARRAPALPADPADPADPAAERLVRRARTLLLAAAAAPPHDRAGQWRARSSRRIVDALTSASTRAYTVRVALCMTAAELVRQADPVAHSYWVLITVAICLKPDFQAVLARTLQRIAGTLIGALPAVLLVRATSHVGQLVAMGLLACGIPYTVRRNYGLFAILITPIVLIVLHFGGPVGGAGVVERIVNTLLGGCVVLVFGYVLWPGTWRPPSRTRIARLLTTLASVLDPAVGDTGRARARVYAELADLRTVTGHGPYEPPAVRARRLLWSDVVDGALAVVTAGTRVAGTDDASRLPGAAARLRTLSEAVRGRVPWAGPYGSGAPAPAGEVDEQVVALAASVARVWPPRTRGARRQHRDSPAEPSPTDAAW</sequence>
<keyword evidence="3 6" id="KW-1133">Transmembrane helix</keyword>
<keyword evidence="4 6" id="KW-0472">Membrane</keyword>
<organism evidence="8 9">
    <name type="scientific">Actinacidiphila acididurans</name>
    <dbReference type="NCBI Taxonomy" id="2784346"/>
    <lineage>
        <taxon>Bacteria</taxon>
        <taxon>Bacillati</taxon>
        <taxon>Actinomycetota</taxon>
        <taxon>Actinomycetes</taxon>
        <taxon>Kitasatosporales</taxon>
        <taxon>Streptomycetaceae</taxon>
        <taxon>Actinacidiphila</taxon>
    </lineage>
</organism>
<proteinExistence type="predicted"/>
<gene>
    <name evidence="8" type="ORF">ITX44_05875</name>
</gene>
<feature type="region of interest" description="Disordered" evidence="5">
    <location>
        <begin position="618"/>
        <end position="642"/>
    </location>
</feature>
<feature type="transmembrane region" description="Helical" evidence="6">
    <location>
        <begin position="77"/>
        <end position="95"/>
    </location>
</feature>
<keyword evidence="9" id="KW-1185">Reference proteome</keyword>
<comment type="caution">
    <text evidence="8">The sequence shown here is derived from an EMBL/GenBank/DDBJ whole genome shotgun (WGS) entry which is preliminary data.</text>
</comment>
<feature type="transmembrane region" description="Helical" evidence="6">
    <location>
        <begin position="42"/>
        <end position="65"/>
    </location>
</feature>
<feature type="transmembrane region" description="Helical" evidence="6">
    <location>
        <begin position="152"/>
        <end position="172"/>
    </location>
</feature>
<feature type="domain" description="Integral membrane bound transporter" evidence="7">
    <location>
        <begin position="354"/>
        <end position="471"/>
    </location>
</feature>
<dbReference type="RefSeq" id="WP_205355959.1">
    <property type="nucleotide sequence ID" value="NZ_JADKYB010000003.1"/>
</dbReference>
<feature type="transmembrane region" description="Helical" evidence="6">
    <location>
        <begin position="428"/>
        <end position="446"/>
    </location>
</feature>
<protein>
    <submittedName>
        <fullName evidence="8">FUSC family protein</fullName>
    </submittedName>
</protein>
<evidence type="ECO:0000259" key="7">
    <source>
        <dbReference type="Pfam" id="PF13515"/>
    </source>
</evidence>
<accession>A0ABS2TL67</accession>
<evidence type="ECO:0000313" key="8">
    <source>
        <dbReference type="EMBL" id="MBM9504069.1"/>
    </source>
</evidence>
<evidence type="ECO:0000256" key="1">
    <source>
        <dbReference type="ARBA" id="ARBA00004141"/>
    </source>
</evidence>
<evidence type="ECO:0000256" key="6">
    <source>
        <dbReference type="SAM" id="Phobius"/>
    </source>
</evidence>
<dbReference type="Pfam" id="PF13515">
    <property type="entry name" value="FUSC_2"/>
    <property type="match status" value="1"/>
</dbReference>
<evidence type="ECO:0000256" key="5">
    <source>
        <dbReference type="SAM" id="MobiDB-lite"/>
    </source>
</evidence>